<feature type="compositionally biased region" description="Low complexity" evidence="1">
    <location>
        <begin position="2491"/>
        <end position="2504"/>
    </location>
</feature>
<dbReference type="Proteomes" id="UP001251528">
    <property type="component" value="Unassembled WGS sequence"/>
</dbReference>
<dbReference type="Pfam" id="PF14225">
    <property type="entry name" value="MOR2-PAG1_C"/>
    <property type="match status" value="1"/>
</dbReference>
<feature type="compositionally biased region" description="Polar residues" evidence="1">
    <location>
        <begin position="2370"/>
        <end position="2382"/>
    </location>
</feature>
<feature type="domain" description="Cell morphogenesis central region" evidence="4">
    <location>
        <begin position="1462"/>
        <end position="1694"/>
    </location>
</feature>
<dbReference type="GO" id="GO:0000902">
    <property type="term" value="P:cell morphogenesis"/>
    <property type="evidence" value="ECO:0007669"/>
    <property type="project" value="InterPro"/>
</dbReference>
<organism evidence="5 6">
    <name type="scientific">Conoideocrella luteorostrata</name>
    <dbReference type="NCBI Taxonomy" id="1105319"/>
    <lineage>
        <taxon>Eukaryota</taxon>
        <taxon>Fungi</taxon>
        <taxon>Dikarya</taxon>
        <taxon>Ascomycota</taxon>
        <taxon>Pezizomycotina</taxon>
        <taxon>Sordariomycetes</taxon>
        <taxon>Hypocreomycetidae</taxon>
        <taxon>Hypocreales</taxon>
        <taxon>Clavicipitaceae</taxon>
        <taxon>Conoideocrella</taxon>
    </lineage>
</organism>
<dbReference type="InterPro" id="IPR025481">
    <property type="entry name" value="Cell_Morphogen_C"/>
</dbReference>
<feature type="region of interest" description="Disordered" evidence="1">
    <location>
        <begin position="1"/>
        <end position="85"/>
    </location>
</feature>
<dbReference type="InterPro" id="IPR039867">
    <property type="entry name" value="Furry/Tao3/Mor2"/>
</dbReference>
<feature type="region of interest" description="Disordered" evidence="1">
    <location>
        <begin position="2491"/>
        <end position="2539"/>
    </location>
</feature>
<dbReference type="InterPro" id="IPR029473">
    <property type="entry name" value="MOR2-PAG1_mid"/>
</dbReference>
<protein>
    <submittedName>
        <fullName evidence="5">Cell morphogenesis protein PAG1</fullName>
    </submittedName>
</protein>
<feature type="domain" description="Cell morphogenesis central region" evidence="4">
    <location>
        <begin position="1762"/>
        <end position="1933"/>
    </location>
</feature>
<gene>
    <name evidence="5" type="primary">TAO3</name>
    <name evidence="5" type="ORF">QQS21_006154</name>
</gene>
<evidence type="ECO:0000259" key="3">
    <source>
        <dbReference type="Pfam" id="PF14225"/>
    </source>
</evidence>
<name>A0AAJ0FYH9_9HYPO</name>
<feature type="region of interest" description="Disordered" evidence="1">
    <location>
        <begin position="157"/>
        <end position="221"/>
    </location>
</feature>
<evidence type="ECO:0000259" key="2">
    <source>
        <dbReference type="Pfam" id="PF14222"/>
    </source>
</evidence>
<dbReference type="GO" id="GO:0005938">
    <property type="term" value="C:cell cortex"/>
    <property type="evidence" value="ECO:0007669"/>
    <property type="project" value="TreeGrafter"/>
</dbReference>
<feature type="compositionally biased region" description="Polar residues" evidence="1">
    <location>
        <begin position="306"/>
        <end position="315"/>
    </location>
</feature>
<dbReference type="Pfam" id="PF14222">
    <property type="entry name" value="MOR2-PAG1_N"/>
    <property type="match status" value="1"/>
</dbReference>
<evidence type="ECO:0000259" key="4">
    <source>
        <dbReference type="Pfam" id="PF14228"/>
    </source>
</evidence>
<feature type="domain" description="Cell morphogenesis protein N-terminal" evidence="2">
    <location>
        <begin position="359"/>
        <end position="943"/>
    </location>
</feature>
<evidence type="ECO:0000313" key="6">
    <source>
        <dbReference type="Proteomes" id="UP001251528"/>
    </source>
</evidence>
<feature type="domain" description="Cell morphogenesis protein C-terminal" evidence="3">
    <location>
        <begin position="1981"/>
        <end position="2231"/>
    </location>
</feature>
<feature type="region of interest" description="Disordered" evidence="1">
    <location>
        <begin position="300"/>
        <end position="353"/>
    </location>
</feature>
<feature type="domain" description="Cell morphogenesis central region" evidence="4">
    <location>
        <begin position="982"/>
        <end position="1459"/>
    </location>
</feature>
<dbReference type="Pfam" id="PF14228">
    <property type="entry name" value="MOR2-PAG1_mid"/>
    <property type="match status" value="3"/>
</dbReference>
<dbReference type="PANTHER" id="PTHR12295">
    <property type="entry name" value="FURRY-RELATED"/>
    <property type="match status" value="1"/>
</dbReference>
<accession>A0AAJ0FYH9</accession>
<dbReference type="EMBL" id="JASWJB010000110">
    <property type="protein sequence ID" value="KAK2596759.1"/>
    <property type="molecule type" value="Genomic_DNA"/>
</dbReference>
<dbReference type="InterPro" id="IPR016024">
    <property type="entry name" value="ARM-type_fold"/>
</dbReference>
<feature type="compositionally biased region" description="Polar residues" evidence="1">
    <location>
        <begin position="59"/>
        <end position="83"/>
    </location>
</feature>
<keyword evidence="6" id="KW-1185">Reference proteome</keyword>
<evidence type="ECO:0000313" key="5">
    <source>
        <dbReference type="EMBL" id="KAK2596759.1"/>
    </source>
</evidence>
<dbReference type="PANTHER" id="PTHR12295:SF30">
    <property type="entry name" value="PROTEIN FURRY"/>
    <property type="match status" value="1"/>
</dbReference>
<dbReference type="GO" id="GO:0030427">
    <property type="term" value="C:site of polarized growth"/>
    <property type="evidence" value="ECO:0007669"/>
    <property type="project" value="TreeGrafter"/>
</dbReference>
<feature type="region of interest" description="Disordered" evidence="1">
    <location>
        <begin position="2353"/>
        <end position="2382"/>
    </location>
</feature>
<reference evidence="5" key="1">
    <citation type="submission" date="2023-06" db="EMBL/GenBank/DDBJ databases">
        <title>Conoideocrella luteorostrata (Hypocreales: Clavicipitaceae), a potential biocontrol fungus for elongate hemlock scale in United States Christmas tree production areas.</title>
        <authorList>
            <person name="Barrett H."/>
            <person name="Lovett B."/>
            <person name="Macias A.M."/>
            <person name="Stajich J.E."/>
            <person name="Kasson M.T."/>
        </authorList>
    </citation>
    <scope>NUCLEOTIDE SEQUENCE</scope>
    <source>
        <strain evidence="5">ARSEF 14590</strain>
    </source>
</reference>
<dbReference type="InterPro" id="IPR025614">
    <property type="entry name" value="Cell_morpho_N"/>
</dbReference>
<feature type="compositionally biased region" description="Polar residues" evidence="1">
    <location>
        <begin position="7"/>
        <end position="20"/>
    </location>
</feature>
<comment type="caution">
    <text evidence="5">The sequence shown here is derived from an EMBL/GenBank/DDBJ whole genome shotgun (WGS) entry which is preliminary data.</text>
</comment>
<feature type="compositionally biased region" description="Polar residues" evidence="1">
    <location>
        <begin position="338"/>
        <end position="351"/>
    </location>
</feature>
<dbReference type="SUPFAM" id="SSF48371">
    <property type="entry name" value="ARM repeat"/>
    <property type="match status" value="2"/>
</dbReference>
<evidence type="ECO:0000256" key="1">
    <source>
        <dbReference type="SAM" id="MobiDB-lite"/>
    </source>
</evidence>
<proteinExistence type="predicted"/>
<sequence>MAPSQALPDNSQDQLKQSTRPGARFEDEAEHEPSWNQTIRPSPFTAPSRHPPHSRGSSADKTQSPSGITSPRAHGTSSRQGLTGTVERSLDNTKTAVYGHHRQTSIVHGFQHSRNGSQSSMSTSPLSPQMIAAVGAALDRSDLQSVAARLDMEASLPARPGTSLAGPSLSPIGPLPMERSASAADVSFPGSTQKKLERMHSKSRREHPTNQSHSRTHRDDQKTVGEYALHVLFTSFIAQAEEKLIECITIPFDPEPQIQRICGPGVDPAFDQLIVALGHIASPKPKALIDSMMLWRKSKSDAANDARSQLQQMRGSQPGGPLLRRNTEPVQSGPGSGTDPTNPNSVATSAKQEFVAQQERRSTVSIYILCRVLLEVICQSNLASITPEMEDKLESIIFGQLKIADSEQLMISPLKMANWNLFAQLLGYMSGINFAGVSRRFIEDLESSLQERSIRSPTSSAGRDAEGKIELVLGGMKHLKVQISPESAWEKSCEFLVSLGRLFSRSRGQRVKSAFCQVIDILLLPIAAKASNSHLMHPRWSEVVAATRDRLGQMFAKPRHWAVAFPLTATLLCVSSPDNFGSQWLQLVLSVQTKVKDRVTKPLCLQVVSRLIWTYLYRTNDNFQTAVRKLDDVMRQILPNSKRSIVASDTAVTEPLIQIIRIIGFKFPEYCFRTVIFPLINAELFTTNKELRVEQLDPDRIVVGIRAFLCIMSDLEKGEQGRPPFPQFYDVPPPGDRWPAPPVLSSPWAGPLSNPVTNPKEEIVSRPVLTHVLGDGVREYYRQFCKILGKITIVCDNTFGGQAALDEKFNSPGPKTPITESFTFSRRDEQLNAADQKQAFYELLHVAVQALPRCLSVDIPFNSLINLLCTGTAHVQYNIAESSANSLKAIAKQSHAQQVTMGFARFIFNFDDRYSTMSDGGMLGQSHIENTLRLYVELLQIWIEEIRYKSQEAANEQQDTNESEKRAMKLDLSSIWAEVDQAEAHGLFFLCSQSRRVRHFAVTVLRLITDFDKALGKDNDEEKETLRLINILENDSNQVMNFNDEHLSVAERSRLQRGLQNANSQGAVVELCTSDVSYDATLWFKIFPNLIRIAFDKCPFAITICRDLICNRIIQMYKPIVYMSEPTRGLYYNPDANNRLGSRSTAAQPEVMVEQWKLYLIFACTALADPGNVPSVSAPDGQHARKTSKPASADKIVTARTLFKVLIPLLSVSSASVRDAVVVAMGSINIHIYGTLLKELQGQVSLCNDEARARIHQRTNSSPRRNRKMDLLRTEITHVFKLTSHFLKDPMVYQSEFFLTNLTLYAKDLKLFLMDGEVQMDWEFHKLRRHYCGLMETLFEGINRADDPSRWMTFESRKSAFSLMEDWCGFSPNQNQIRAREDTMRQSLIDQQSMGERGTATAAMEIEKRNLRTAALSAMAALCAGPISITTESGVTLQFDVRRMLTWLEAIFNSGSDKMNVIGRRALRNLVFYNQEHPYLLEHCIARCYLSDVPKVLESYFSVTVEVLQQHPNYPSPFWKPLALCLFTLGNEQSEIRSKSSKVLRALETRQQRNSKIQDFDISVSDKTQAVYKLAQFEISKRLSKQNTELAFHVFSEFTYYFKDLQPSAQRNVVAVILPWIQTIELKLDPNGGPTAQSYVLLANLLELTIKSGGALHNEVQALWQALATGPHPGNVRLILDFIMQLCLERREQNFVEYAKQIVVFLSTTNSTPGIKVVEFLLMQINPKAMVPNEKRESIPPPADVNSFPHCADLSEALPVGTKQAGFSMGQLSLILLVDLMVSPVHLTPDNVPLLLQVVTVLWDHYTPLVQEQAREMLVHMIHELVISRMDDVTVGGAKESIESLVDAIRCHDRTVVWSYEDSNGKVDDRDNKVPPSMEYLTTEVVKTFQVTFPAIKEHWGRLSLTWATSCPVRHLACRSFQIFRCVLTSIDQYMLGDMLARLSNTVADEDPEIQSFSMEILTTLKTLLMKLEPDRLLNFPQLFWTTCACLESINEREFLEAAEMLTELVNKLDFRSSNVRRIISEGQPDRWDGEFDGIQPLLYKGLRSSLCWQPTLDIIARLVKLPADPLIGDESRLFFALLANFPRFLNELENLNITEETMKTARLLLTEADKLGLESIGLALDAYISGKQQDSAEFLSQLFMALREHFLPQQEFTMITFLIGLLTNSLSWVKVQTMRILCVAIPEVDMRNPELAGHGSDLISPLLRLLQTEFCMGALEVLDNIMTMSGSHMDKHHLRMSMTRSTSKAVRKEYERTQSLFGIPEASGWAIPVPASKTEATRANIHAAFYMCQSTEGSSAEATPTVEVEFHEDDFRYDYFDGGERSETMLSDDGRGDGLVGDLVTKLDSLDDFFDEAPSPTTDDDGRSSRTVTEFSPESFESATELYDEQILPILHEASNATAFQNGFVDRPMGMSRDMAANTMNPGAFTAGMASRPPLHSRSITSPSAPASYQLHMGGEMGSDEEYLSGGFSDADDELPPHVPVVVKSPVHSSRPTVRSVASRSRDDSLRQPTIPNVTPRMANKTFHPNLRSPGDVL</sequence>